<evidence type="ECO:0000259" key="1">
    <source>
        <dbReference type="Pfam" id="PF08818"/>
    </source>
</evidence>
<dbReference type="SUPFAM" id="SSF159888">
    <property type="entry name" value="YdhG-like"/>
    <property type="match status" value="1"/>
</dbReference>
<dbReference type="OrthoDB" id="214150at2"/>
<reference evidence="2 3" key="1">
    <citation type="journal article" date="2016" name="Genome Announc.">
        <title>Whole-Genome Sequence of Rummeliibacillus stabekisii Strain PP9 Isolated from Antarctic Soil.</title>
        <authorList>
            <person name="da Mota F.F."/>
            <person name="Vollu R.E."/>
            <person name="Jurelevicius D."/>
            <person name="Seldin L."/>
        </authorList>
    </citation>
    <scope>NUCLEOTIDE SEQUENCE [LARGE SCALE GENOMIC DNA]</scope>
    <source>
        <strain evidence="2 3">PP9</strain>
    </source>
</reference>
<dbReference type="InterPro" id="IPR042216">
    <property type="entry name" value="MitoNEET_CISD"/>
</dbReference>
<dbReference type="KEGG" id="rst:ATY39_00675"/>
<dbReference type="Gene3D" id="3.90.1150.200">
    <property type="match status" value="1"/>
</dbReference>
<keyword evidence="3" id="KW-1185">Reference proteome</keyword>
<dbReference type="InterPro" id="IPR016786">
    <property type="entry name" value="YdeI_bac"/>
</dbReference>
<dbReference type="Pfam" id="PF13376">
    <property type="entry name" value="OmdA"/>
    <property type="match status" value="1"/>
</dbReference>
<accession>A0A143H8J0</accession>
<dbReference type="AlphaFoldDB" id="A0A143H8J0"/>
<protein>
    <recommendedName>
        <fullName evidence="1">YdhG-like domain-containing protein</fullName>
    </recommendedName>
</protein>
<dbReference type="EMBL" id="CP014806">
    <property type="protein sequence ID" value="AMW98057.1"/>
    <property type="molecule type" value="Genomic_DNA"/>
</dbReference>
<dbReference type="RefSeq" id="WP_066784335.1">
    <property type="nucleotide sequence ID" value="NZ_CP014806.1"/>
</dbReference>
<gene>
    <name evidence="2" type="ORF">ATY39_00675</name>
</gene>
<dbReference type="PIRSF" id="PIRSF021308">
    <property type="entry name" value="UCP021308"/>
    <property type="match status" value="1"/>
</dbReference>
<dbReference type="STRING" id="241244.ATY39_00675"/>
<dbReference type="Gene3D" id="3.40.5.90">
    <property type="entry name" value="CDGSH iron-sulfur domain, mitoNEET-type"/>
    <property type="match status" value="1"/>
</dbReference>
<dbReference type="InterPro" id="IPR014922">
    <property type="entry name" value="YdhG-like"/>
</dbReference>
<evidence type="ECO:0000313" key="3">
    <source>
        <dbReference type="Proteomes" id="UP000076021"/>
    </source>
</evidence>
<sequence>MNPKIDEYINSATLWQEEMKLLREIILSCGLTEEWKWRIPCYTMDDNNIVMIQAFKKYCALGFFKGSLLKDTNGILVKPGENTQGGRQIRFANVIEMDSMKDTVKAYIYEAIEVEKAGMKVAPKKEEVEMPEELKTKFIEMPALKTSFESLTPGRQRAYLMHFSAAKQSKTRDARITKNIERILSGKGLNDCICGMSKKMPNCDGSHKFI</sequence>
<proteinExistence type="predicted"/>
<name>A0A143H8J0_9BACL</name>
<feature type="domain" description="YdhG-like" evidence="1">
    <location>
        <begin position="15"/>
        <end position="112"/>
    </location>
</feature>
<dbReference type="Proteomes" id="UP000076021">
    <property type="component" value="Chromosome"/>
</dbReference>
<organism evidence="2 3">
    <name type="scientific">Rummeliibacillus stabekisii</name>
    <dbReference type="NCBI Taxonomy" id="241244"/>
    <lineage>
        <taxon>Bacteria</taxon>
        <taxon>Bacillati</taxon>
        <taxon>Bacillota</taxon>
        <taxon>Bacilli</taxon>
        <taxon>Bacillales</taxon>
        <taxon>Caryophanaceae</taxon>
        <taxon>Rummeliibacillus</taxon>
    </lineage>
</organism>
<evidence type="ECO:0000313" key="2">
    <source>
        <dbReference type="EMBL" id="AMW98057.1"/>
    </source>
</evidence>
<dbReference type="Pfam" id="PF08818">
    <property type="entry name" value="DUF1801"/>
    <property type="match status" value="1"/>
</dbReference>
<reference evidence="3" key="2">
    <citation type="submission" date="2016-03" db="EMBL/GenBank/DDBJ databases">
        <authorList>
            <person name="Ploux O."/>
        </authorList>
    </citation>
    <scope>NUCLEOTIDE SEQUENCE [LARGE SCALE GENOMIC DNA]</scope>
    <source>
        <strain evidence="3">PP9</strain>
    </source>
</reference>